<evidence type="ECO:0000313" key="2">
    <source>
        <dbReference type="Proteomes" id="UP000535838"/>
    </source>
</evidence>
<organism evidence="1 2">
    <name type="scientific">Cohnella thailandensis</name>
    <dbReference type="NCBI Taxonomy" id="557557"/>
    <lineage>
        <taxon>Bacteria</taxon>
        <taxon>Bacillati</taxon>
        <taxon>Bacillota</taxon>
        <taxon>Bacilli</taxon>
        <taxon>Bacillales</taxon>
        <taxon>Paenibacillaceae</taxon>
        <taxon>Cohnella</taxon>
    </lineage>
</organism>
<dbReference type="Proteomes" id="UP000535838">
    <property type="component" value="Unassembled WGS sequence"/>
</dbReference>
<evidence type="ECO:0000313" key="1">
    <source>
        <dbReference type="EMBL" id="MBB6632746.1"/>
    </source>
</evidence>
<sequence length="147" mass="16667">MSRVIAQLTTDTFYNVDLTEFTSLLQIPLTKTSLGYIGDLESAKLLIGSNGGIKLAITFDSQHELNNKLTTALQKITPLITMFEAKYNISILNKLLLSWSGEYVPFDQSWSLQDNLYKEFVQDSDFGFKYSELIKVTGNQLYSVYNN</sequence>
<proteinExistence type="predicted"/>
<protein>
    <submittedName>
        <fullName evidence="1">Uncharacterized protein</fullName>
    </submittedName>
</protein>
<keyword evidence="2" id="KW-1185">Reference proteome</keyword>
<name>A0A841SQ70_9BACL</name>
<accession>A0A841SQ70</accession>
<reference evidence="1 2" key="1">
    <citation type="submission" date="2020-08" db="EMBL/GenBank/DDBJ databases">
        <title>Cohnella phylogeny.</title>
        <authorList>
            <person name="Dunlap C."/>
        </authorList>
    </citation>
    <scope>NUCLEOTIDE SEQUENCE [LARGE SCALE GENOMIC DNA]</scope>
    <source>
        <strain evidence="1 2">DSM 25241</strain>
    </source>
</reference>
<dbReference type="EMBL" id="JACJVQ010000002">
    <property type="protein sequence ID" value="MBB6632746.1"/>
    <property type="molecule type" value="Genomic_DNA"/>
</dbReference>
<comment type="caution">
    <text evidence="1">The sequence shown here is derived from an EMBL/GenBank/DDBJ whole genome shotgun (WGS) entry which is preliminary data.</text>
</comment>
<dbReference type="RefSeq" id="WP_185117979.1">
    <property type="nucleotide sequence ID" value="NZ_JACJVQ010000002.1"/>
</dbReference>
<dbReference type="AlphaFoldDB" id="A0A841SQ70"/>
<gene>
    <name evidence="1" type="ORF">H7B67_01225</name>
</gene>